<evidence type="ECO:0000313" key="2">
    <source>
        <dbReference type="Proteomes" id="UP000623467"/>
    </source>
</evidence>
<gene>
    <name evidence="1" type="ORF">MSAN_02379400</name>
</gene>
<keyword evidence="2" id="KW-1185">Reference proteome</keyword>
<proteinExistence type="predicted"/>
<dbReference type="EMBL" id="JACAZH010000048">
    <property type="protein sequence ID" value="KAF7334345.1"/>
    <property type="molecule type" value="Genomic_DNA"/>
</dbReference>
<dbReference type="OrthoDB" id="3060179at2759"/>
<dbReference type="AlphaFoldDB" id="A0A8H7CEJ6"/>
<keyword evidence="1" id="KW-0808">Transferase</keyword>
<evidence type="ECO:0000313" key="1">
    <source>
        <dbReference type="EMBL" id="KAF7334345.1"/>
    </source>
</evidence>
<comment type="caution">
    <text evidence="1">The sequence shown here is derived from an EMBL/GenBank/DDBJ whole genome shotgun (WGS) entry which is preliminary data.</text>
</comment>
<dbReference type="GO" id="GO:0016301">
    <property type="term" value="F:kinase activity"/>
    <property type="evidence" value="ECO:0007669"/>
    <property type="project" value="UniProtKB-KW"/>
</dbReference>
<sequence length="549" mass="61404">MVDWVGGLLVLFARYDLETILESGRLAPDATVANWYIGKGLCARRLFPSCFPSSPSMDLQPHAEPEYTVVSTTNNANSAAYTGAFFPQATGFNICGGVFTSNVTNNVYNPPPEQPSGNINLIKEFKEMRSSPQSSLVDRQTPGASVRRVYMAKLEGRQSGHMTVVMYEGDGAQEAWNQDLANYETVRRPNIIQLYGLVNTRRLRGMVFHDGPDPRLSDIDFSLILSTYIIGYCIIETTEFEEAASYILDVFRKPPIDFTNPPIWIRPATGELCLDLALGGPGKSVELPRWWDTSVLRLENVTVDAPDSEDIIISSLGEAQFHQLCSELPIAQPQDLQSSTEHPAGPGIFRSDSQCGTWLRVTESLILPEKEIDWNDPYGKAPGELLPNSYDSGRADTLQLELRLSFWAHGIAKAWLAQANSIFAELEEEADIEVYVCVDELQFILRIADTRHVPEGYLFWPVCPAYWSLDSTGADRLSTEDARMLGFPAIHIETTMFGYSWNRGVYNGLRRFHQGKGFDPFSREVARQLGYPLYEVLSDRVPFPARKGS</sequence>
<dbReference type="Proteomes" id="UP000623467">
    <property type="component" value="Unassembled WGS sequence"/>
</dbReference>
<reference evidence="1" key="1">
    <citation type="submission" date="2020-05" db="EMBL/GenBank/DDBJ databases">
        <title>Mycena genomes resolve the evolution of fungal bioluminescence.</title>
        <authorList>
            <person name="Tsai I.J."/>
        </authorList>
    </citation>
    <scope>NUCLEOTIDE SEQUENCE</scope>
    <source>
        <strain evidence="1">160909Yilan</strain>
    </source>
</reference>
<organism evidence="1 2">
    <name type="scientific">Mycena sanguinolenta</name>
    <dbReference type="NCBI Taxonomy" id="230812"/>
    <lineage>
        <taxon>Eukaryota</taxon>
        <taxon>Fungi</taxon>
        <taxon>Dikarya</taxon>
        <taxon>Basidiomycota</taxon>
        <taxon>Agaricomycotina</taxon>
        <taxon>Agaricomycetes</taxon>
        <taxon>Agaricomycetidae</taxon>
        <taxon>Agaricales</taxon>
        <taxon>Marasmiineae</taxon>
        <taxon>Mycenaceae</taxon>
        <taxon>Mycena</taxon>
    </lineage>
</organism>
<keyword evidence="1" id="KW-0418">Kinase</keyword>
<protein>
    <submittedName>
        <fullName evidence="1">Kinase-like protein</fullName>
    </submittedName>
</protein>
<name>A0A8H7CEJ6_9AGAR</name>
<accession>A0A8H7CEJ6</accession>